<dbReference type="EC" id="7.-.-.-" evidence="10"/>
<feature type="binding site" evidence="10">
    <location>
        <position position="177"/>
    </location>
    <ligand>
        <name>[4Fe-4S] cluster</name>
        <dbReference type="ChEBI" id="CHEBI:49883"/>
        <label>2</label>
    </ligand>
</feature>
<dbReference type="PROSITE" id="PS51656">
    <property type="entry name" value="4FE4S"/>
    <property type="match status" value="1"/>
</dbReference>
<feature type="binding site" evidence="10">
    <location>
        <position position="210"/>
    </location>
    <ligand>
        <name>[4Fe-4S] cluster</name>
        <dbReference type="ChEBI" id="CHEBI:49883"/>
        <label>3</label>
    </ligand>
</feature>
<evidence type="ECO:0000313" key="15">
    <source>
        <dbReference type="EMBL" id="SCM80720.1"/>
    </source>
</evidence>
<keyword evidence="12" id="KW-0732">Signal</keyword>
<dbReference type="InterPro" id="IPR010207">
    <property type="entry name" value="Elect_transpt_cplx_RnfB/RsxB"/>
</dbReference>
<feature type="binding site" evidence="10">
    <location>
        <position position="207"/>
    </location>
    <ligand>
        <name>[4Fe-4S] cluster</name>
        <dbReference type="ChEBI" id="CHEBI:49883"/>
        <label>3</label>
    </ligand>
</feature>
<proteinExistence type="inferred from homology"/>
<evidence type="ECO:0000256" key="5">
    <source>
        <dbReference type="ARBA" id="ARBA00022967"/>
    </source>
</evidence>
<dbReference type="GO" id="GO:0022900">
    <property type="term" value="P:electron transport chain"/>
    <property type="evidence" value="ECO:0007669"/>
    <property type="project" value="UniProtKB-UniRule"/>
</dbReference>
<accession>A0A212LTD5</accession>
<dbReference type="InterPro" id="IPR050395">
    <property type="entry name" value="4Fe4S_Ferredoxin_RnfB"/>
</dbReference>
<evidence type="ECO:0000256" key="4">
    <source>
        <dbReference type="ARBA" id="ARBA00022737"/>
    </source>
</evidence>
<evidence type="ECO:0000256" key="10">
    <source>
        <dbReference type="HAMAP-Rule" id="MF_00463"/>
    </source>
</evidence>
<comment type="subcellular location">
    <subcellularLocation>
        <location evidence="10">Cell membrane</location>
    </subcellularLocation>
</comment>
<dbReference type="GO" id="GO:0051539">
    <property type="term" value="F:4 iron, 4 sulfur cluster binding"/>
    <property type="evidence" value="ECO:0007669"/>
    <property type="project" value="UniProtKB-UniRule"/>
</dbReference>
<dbReference type="GO" id="GO:0005886">
    <property type="term" value="C:plasma membrane"/>
    <property type="evidence" value="ECO:0007669"/>
    <property type="project" value="UniProtKB-SubCell"/>
</dbReference>
<keyword evidence="2 10" id="KW-0004">4Fe-4S</keyword>
<feature type="domain" description="4Fe-4S ferredoxin-type" evidence="13">
    <location>
        <begin position="241"/>
        <end position="272"/>
    </location>
</feature>
<keyword evidence="9 10" id="KW-0472">Membrane</keyword>
<comment type="cofactor">
    <cofactor evidence="10">
        <name>[4Fe-4S] cluster</name>
        <dbReference type="ChEBI" id="CHEBI:49883"/>
    </cofactor>
    <text evidence="10">Binds 3 [4Fe-4S] clusters.</text>
</comment>
<dbReference type="PANTHER" id="PTHR43560">
    <property type="entry name" value="ION-TRANSLOCATING OXIDOREDUCTASE COMPLEX SUBUNIT B"/>
    <property type="match status" value="1"/>
</dbReference>
<sequence length="318" mass="32699">MKKITAGILFLMLAGFDQAVHAAVAVESSIDANVGVDTVISAIVLLVSMGLLFGIIMAYANKKFAVEVNPLIHIVEDILPKGQCGACGYPGCMGYAEAVVSNPDVPPNLCTPGKDVVAKLVGELTGKAAAPVDPRIAQVRCAGTYAKAGKANEYIGVEDCVAANLLFGGPKSCKYGCLGLGTCVKACPFGAMEMSADGLPIIDPDKCTGCAKCETVCPKKVIAMMPLGASVRVNCNSHDKGAVAKKACSAACIGCTLCMKECPYGAIKMESNLAVVDAKVCIEKCNNPTCLAKCPTKAIRQAVLGVAPGSEESEDVVA</sequence>
<evidence type="ECO:0000256" key="1">
    <source>
        <dbReference type="ARBA" id="ARBA00022448"/>
    </source>
</evidence>
<dbReference type="InterPro" id="IPR017900">
    <property type="entry name" value="4Fe4S_Fe_S_CS"/>
</dbReference>
<keyword evidence="3 10" id="KW-0479">Metal-binding</keyword>
<feature type="binding site" evidence="10">
    <location>
        <position position="183"/>
    </location>
    <ligand>
        <name>[4Fe-4S] cluster</name>
        <dbReference type="ChEBI" id="CHEBI:49883"/>
        <label>2</label>
    </ligand>
</feature>
<dbReference type="SUPFAM" id="SSF54862">
    <property type="entry name" value="4Fe-4S ferredoxins"/>
    <property type="match status" value="1"/>
</dbReference>
<keyword evidence="11" id="KW-0812">Transmembrane</keyword>
<keyword evidence="8 10" id="KW-0411">Iron-sulfur</keyword>
<dbReference type="CDD" id="cd10549">
    <property type="entry name" value="MtMvhB_like"/>
    <property type="match status" value="1"/>
</dbReference>
<dbReference type="GO" id="GO:0009055">
    <property type="term" value="F:electron transfer activity"/>
    <property type="evidence" value="ECO:0007669"/>
    <property type="project" value="InterPro"/>
</dbReference>
<comment type="similarity">
    <text evidence="10">Belongs to the 4Fe4S bacterial-type ferredoxin family. RnfB subfamily.</text>
</comment>
<dbReference type="NCBIfam" id="TIGR01944">
    <property type="entry name" value="rnfB"/>
    <property type="match status" value="1"/>
</dbReference>
<feature type="binding site" evidence="10">
    <location>
        <position position="84"/>
    </location>
    <ligand>
        <name>[4Fe-4S] cluster</name>
        <dbReference type="ChEBI" id="CHEBI:49883"/>
        <label>1</label>
    </ligand>
</feature>
<keyword evidence="6 10" id="KW-0249">Electron transport</keyword>
<keyword evidence="10" id="KW-1003">Cell membrane</keyword>
<feature type="binding site" evidence="10">
    <location>
        <position position="173"/>
    </location>
    <ligand>
        <name>[4Fe-4S] cluster</name>
        <dbReference type="ChEBI" id="CHEBI:49883"/>
        <label>2</label>
    </ligand>
</feature>
<keyword evidence="4 10" id="KW-0677">Repeat</keyword>
<evidence type="ECO:0000256" key="7">
    <source>
        <dbReference type="ARBA" id="ARBA00023004"/>
    </source>
</evidence>
<dbReference type="Gene3D" id="3.30.70.20">
    <property type="match status" value="2"/>
</dbReference>
<keyword evidence="5 10" id="KW-1278">Translocase</keyword>
<comment type="function">
    <text evidence="10">Part of a membrane-bound complex that couples electron transfer with translocation of ions across the membrane.</text>
</comment>
<feature type="domain" description="4Fe-4S" evidence="14">
    <location>
        <begin position="67"/>
        <end position="127"/>
    </location>
</feature>
<comment type="subunit">
    <text evidence="10">The complex is composed of six subunits: RnfA, RnfB, RnfC, RnfD, RnfE and RnfG.</text>
</comment>
<evidence type="ECO:0000256" key="11">
    <source>
        <dbReference type="SAM" id="Phobius"/>
    </source>
</evidence>
<feature type="transmembrane region" description="Helical" evidence="11">
    <location>
        <begin position="38"/>
        <end position="60"/>
    </location>
</feature>
<dbReference type="Pfam" id="PF04060">
    <property type="entry name" value="FeS"/>
    <property type="match status" value="1"/>
</dbReference>
<feature type="binding site" evidence="10">
    <location>
        <position position="213"/>
    </location>
    <ligand>
        <name>[4Fe-4S] cluster</name>
        <dbReference type="ChEBI" id="CHEBI:49883"/>
        <label>3</label>
    </ligand>
</feature>
<dbReference type="PROSITE" id="PS51379">
    <property type="entry name" value="4FE4S_FER_2"/>
    <property type="match status" value="3"/>
</dbReference>
<keyword evidence="7 10" id="KW-0408">Iron</keyword>
<dbReference type="EMBL" id="FMJE01000003">
    <property type="protein sequence ID" value="SCM80720.1"/>
    <property type="molecule type" value="Genomic_DNA"/>
</dbReference>
<comment type="caution">
    <text evidence="10">Lacks conserved residue(s) required for the propagation of feature annotation.</text>
</comment>
<evidence type="ECO:0000256" key="12">
    <source>
        <dbReference type="SAM" id="SignalP"/>
    </source>
</evidence>
<dbReference type="PROSITE" id="PS00198">
    <property type="entry name" value="4FE4S_FER_1"/>
    <property type="match status" value="2"/>
</dbReference>
<feature type="binding site" evidence="10">
    <location>
        <position position="92"/>
    </location>
    <ligand>
        <name>[4Fe-4S] cluster</name>
        <dbReference type="ChEBI" id="CHEBI:49883"/>
        <label>1</label>
    </ligand>
</feature>
<feature type="signal peptide" evidence="12">
    <location>
        <begin position="1"/>
        <end position="22"/>
    </location>
</feature>
<keyword evidence="11" id="KW-1133">Transmembrane helix</keyword>
<dbReference type="Pfam" id="PF00037">
    <property type="entry name" value="Fer4"/>
    <property type="match status" value="1"/>
</dbReference>
<feature type="binding site" evidence="10">
    <location>
        <position position="187"/>
    </location>
    <ligand>
        <name>[4Fe-4S] cluster</name>
        <dbReference type="ChEBI" id="CHEBI:49883"/>
        <label>3</label>
    </ligand>
</feature>
<evidence type="ECO:0000256" key="9">
    <source>
        <dbReference type="ARBA" id="ARBA00023136"/>
    </source>
</evidence>
<feature type="binding site" evidence="10">
    <location>
        <position position="110"/>
    </location>
    <ligand>
        <name>[4Fe-4S] cluster</name>
        <dbReference type="ChEBI" id="CHEBI:49883"/>
        <label>1</label>
    </ligand>
</feature>
<feature type="binding site" evidence="10">
    <location>
        <position position="217"/>
    </location>
    <ligand>
        <name>[4Fe-4S] cluster</name>
        <dbReference type="ChEBI" id="CHEBI:49883"/>
        <label>2</label>
    </ligand>
</feature>
<evidence type="ECO:0000259" key="13">
    <source>
        <dbReference type="PROSITE" id="PS51379"/>
    </source>
</evidence>
<gene>
    <name evidence="10 15" type="primary">rnfB</name>
    <name evidence="15" type="ORF">KL86SPO_30898</name>
</gene>
<evidence type="ECO:0000259" key="14">
    <source>
        <dbReference type="PROSITE" id="PS51656"/>
    </source>
</evidence>
<feature type="binding site" evidence="10">
    <location>
        <position position="87"/>
    </location>
    <ligand>
        <name>[4Fe-4S] cluster</name>
        <dbReference type="ChEBI" id="CHEBI:49883"/>
        <label>1</label>
    </ligand>
</feature>
<feature type="region of interest" description="Hydrophobic" evidence="10">
    <location>
        <begin position="1"/>
        <end position="61"/>
    </location>
</feature>
<evidence type="ECO:0000256" key="3">
    <source>
        <dbReference type="ARBA" id="ARBA00022723"/>
    </source>
</evidence>
<protein>
    <recommendedName>
        <fullName evidence="10">Ion-translocating oxidoreductase complex subunit B</fullName>
        <ecNumber evidence="10">7.-.-.-</ecNumber>
    </recommendedName>
    <alternativeName>
        <fullName evidence="10">Rnf electron transport complex subunit B</fullName>
    </alternativeName>
</protein>
<feature type="chain" id="PRO_5013210923" description="Ion-translocating oxidoreductase complex subunit B" evidence="12">
    <location>
        <begin position="23"/>
        <end position="318"/>
    </location>
</feature>
<dbReference type="GO" id="GO:0046872">
    <property type="term" value="F:metal ion binding"/>
    <property type="evidence" value="ECO:0007669"/>
    <property type="project" value="UniProtKB-KW"/>
</dbReference>
<name>A0A212LTD5_9FIRM</name>
<dbReference type="InterPro" id="IPR007202">
    <property type="entry name" value="4Fe-4S_dom"/>
</dbReference>
<reference evidence="15" key="1">
    <citation type="submission" date="2016-08" db="EMBL/GenBank/DDBJ databases">
        <authorList>
            <person name="Seilhamer J.J."/>
        </authorList>
    </citation>
    <scope>NUCLEOTIDE SEQUENCE</scope>
    <source>
        <strain evidence="15">86</strain>
    </source>
</reference>
<dbReference type="RefSeq" id="WP_288183974.1">
    <property type="nucleotide sequence ID" value="NZ_LT608335.1"/>
</dbReference>
<dbReference type="PANTHER" id="PTHR43560:SF1">
    <property type="entry name" value="ION-TRANSLOCATING OXIDOREDUCTASE COMPLEX SUBUNIT B"/>
    <property type="match status" value="1"/>
</dbReference>
<organism evidence="15">
    <name type="scientific">uncultured Sporomusa sp</name>
    <dbReference type="NCBI Taxonomy" id="307249"/>
    <lineage>
        <taxon>Bacteria</taxon>
        <taxon>Bacillati</taxon>
        <taxon>Bacillota</taxon>
        <taxon>Negativicutes</taxon>
        <taxon>Selenomonadales</taxon>
        <taxon>Sporomusaceae</taxon>
        <taxon>Sporomusa</taxon>
        <taxon>environmental samples</taxon>
    </lineage>
</organism>
<dbReference type="AlphaFoldDB" id="A0A212LTD5"/>
<feature type="domain" description="4Fe-4S ferredoxin-type" evidence="13">
    <location>
        <begin position="168"/>
        <end position="197"/>
    </location>
</feature>
<dbReference type="InterPro" id="IPR017896">
    <property type="entry name" value="4Fe4S_Fe-S-bd"/>
</dbReference>
<evidence type="ECO:0000256" key="6">
    <source>
        <dbReference type="ARBA" id="ARBA00022982"/>
    </source>
</evidence>
<dbReference type="HAMAP" id="MF_00463">
    <property type="entry name" value="RsxB_RnfB"/>
    <property type="match status" value="1"/>
</dbReference>
<dbReference type="Pfam" id="PF12838">
    <property type="entry name" value="Fer4_7"/>
    <property type="match status" value="1"/>
</dbReference>
<evidence type="ECO:0000256" key="8">
    <source>
        <dbReference type="ARBA" id="ARBA00023014"/>
    </source>
</evidence>
<evidence type="ECO:0000256" key="2">
    <source>
        <dbReference type="ARBA" id="ARBA00022485"/>
    </source>
</evidence>
<dbReference type="Gene3D" id="1.10.15.40">
    <property type="entry name" value="Electron transport complex subunit B, putative Fe-S cluster"/>
    <property type="match status" value="1"/>
</dbReference>
<dbReference type="NCBIfam" id="NF005503">
    <property type="entry name" value="PRK07118.1-2"/>
    <property type="match status" value="1"/>
</dbReference>
<keyword evidence="1 10" id="KW-0813">Transport</keyword>
<feature type="domain" description="4Fe-4S ferredoxin-type" evidence="13">
    <location>
        <begin position="198"/>
        <end position="227"/>
    </location>
</feature>